<dbReference type="EMBL" id="JACHMM010000001">
    <property type="protein sequence ID" value="MBB5788986.1"/>
    <property type="molecule type" value="Genomic_DNA"/>
</dbReference>
<comment type="caution">
    <text evidence="2">The sequence shown here is derived from an EMBL/GenBank/DDBJ whole genome shotgun (WGS) entry which is preliminary data.</text>
</comment>
<gene>
    <name evidence="2" type="ORF">HD601_003561</name>
</gene>
<protein>
    <submittedName>
        <fullName evidence="2">Uncharacterized protein</fullName>
    </submittedName>
</protein>
<accession>A0A7W9GSL6</accession>
<keyword evidence="1" id="KW-0812">Transmembrane</keyword>
<keyword evidence="1" id="KW-1133">Transmembrane helix</keyword>
<dbReference type="Proteomes" id="UP000542813">
    <property type="component" value="Unassembled WGS sequence"/>
</dbReference>
<proteinExistence type="predicted"/>
<dbReference type="RefSeq" id="WP_281386317.1">
    <property type="nucleotide sequence ID" value="NZ_JACHMM010000001.1"/>
</dbReference>
<organism evidence="2 3">
    <name type="scientific">Jiangella mangrovi</name>
    <dbReference type="NCBI Taxonomy" id="1524084"/>
    <lineage>
        <taxon>Bacteria</taxon>
        <taxon>Bacillati</taxon>
        <taxon>Actinomycetota</taxon>
        <taxon>Actinomycetes</taxon>
        <taxon>Jiangellales</taxon>
        <taxon>Jiangellaceae</taxon>
        <taxon>Jiangella</taxon>
    </lineage>
</organism>
<feature type="transmembrane region" description="Helical" evidence="1">
    <location>
        <begin position="24"/>
        <end position="40"/>
    </location>
</feature>
<evidence type="ECO:0000313" key="3">
    <source>
        <dbReference type="Proteomes" id="UP000542813"/>
    </source>
</evidence>
<keyword evidence="3" id="KW-1185">Reference proteome</keyword>
<dbReference type="AlphaFoldDB" id="A0A7W9GSL6"/>
<evidence type="ECO:0000256" key="1">
    <source>
        <dbReference type="SAM" id="Phobius"/>
    </source>
</evidence>
<reference evidence="2 3" key="1">
    <citation type="submission" date="2020-08" db="EMBL/GenBank/DDBJ databases">
        <title>Sequencing the genomes of 1000 actinobacteria strains.</title>
        <authorList>
            <person name="Klenk H.-P."/>
        </authorList>
    </citation>
    <scope>NUCLEOTIDE SEQUENCE [LARGE SCALE GENOMIC DNA]</scope>
    <source>
        <strain evidence="2 3">DSM 102122</strain>
    </source>
</reference>
<keyword evidence="1" id="KW-0472">Membrane</keyword>
<sequence>MGLGGAVLVLTALARKWPRRWQWLVVAVVLAADVAVLMLLL</sequence>
<evidence type="ECO:0000313" key="2">
    <source>
        <dbReference type="EMBL" id="MBB5788986.1"/>
    </source>
</evidence>
<name>A0A7W9GSL6_9ACTN</name>